<reference evidence="2" key="1">
    <citation type="submission" date="2014-12" db="EMBL/GenBank/DDBJ databases">
        <title>Insight into the proteome of Arion vulgaris.</title>
        <authorList>
            <person name="Aradska J."/>
            <person name="Bulat T."/>
            <person name="Smidak R."/>
            <person name="Sarate P."/>
            <person name="Gangsoo J."/>
            <person name="Sialana F."/>
            <person name="Bilban M."/>
            <person name="Lubec G."/>
        </authorList>
    </citation>
    <scope>NUCLEOTIDE SEQUENCE</scope>
    <source>
        <tissue evidence="2">Skin</tissue>
    </source>
</reference>
<feature type="compositionally biased region" description="Low complexity" evidence="1">
    <location>
        <begin position="48"/>
        <end position="60"/>
    </location>
</feature>
<proteinExistence type="predicted"/>
<dbReference type="EMBL" id="HACG01031724">
    <property type="protein sequence ID" value="CEK78589.1"/>
    <property type="molecule type" value="Transcribed_RNA"/>
</dbReference>
<evidence type="ECO:0000313" key="2">
    <source>
        <dbReference type="EMBL" id="CEK78589.1"/>
    </source>
</evidence>
<evidence type="ECO:0000256" key="1">
    <source>
        <dbReference type="SAM" id="MobiDB-lite"/>
    </source>
</evidence>
<protein>
    <submittedName>
        <fullName evidence="2">Uncharacterized protein</fullName>
    </submittedName>
</protein>
<feature type="region of interest" description="Disordered" evidence="1">
    <location>
        <begin position="41"/>
        <end position="60"/>
    </location>
</feature>
<accession>A0A0B7AC49</accession>
<organism evidence="2">
    <name type="scientific">Arion vulgaris</name>
    <dbReference type="NCBI Taxonomy" id="1028688"/>
    <lineage>
        <taxon>Eukaryota</taxon>
        <taxon>Metazoa</taxon>
        <taxon>Spiralia</taxon>
        <taxon>Lophotrochozoa</taxon>
        <taxon>Mollusca</taxon>
        <taxon>Gastropoda</taxon>
        <taxon>Heterobranchia</taxon>
        <taxon>Euthyneura</taxon>
        <taxon>Panpulmonata</taxon>
        <taxon>Eupulmonata</taxon>
        <taxon>Stylommatophora</taxon>
        <taxon>Helicina</taxon>
        <taxon>Arionoidea</taxon>
        <taxon>Arionidae</taxon>
        <taxon>Arion</taxon>
    </lineage>
</organism>
<gene>
    <name evidence="2" type="primary">ORF110927</name>
</gene>
<sequence length="60" mass="6734">MSKKRWIDNDSCWIVIWTATSRFLQTTPTKTECEEIQQVLKPTDGKLAEATTSSPESASS</sequence>
<dbReference type="AlphaFoldDB" id="A0A0B7AC49"/>
<name>A0A0B7AC49_9EUPU</name>